<dbReference type="EMBL" id="JABEQM010000003">
    <property type="protein sequence ID" value="MBB2200995.1"/>
    <property type="molecule type" value="Genomic_DNA"/>
</dbReference>
<gene>
    <name evidence="2" type="ORF">HLH28_05275</name>
</gene>
<sequence>MTASAIPPSAALLRARRIPQWGVACAIVSFGAFFSVALSGHVGGQLNNIYHLPILAGLYNEPQFANDLFIQSLRYYSSGFWQLLSDRVHGQDVYAILFIFQILSRMLLFSGFLAWASLLGIESTKEQATFTVLLALSSTLRDFADAGAGGLLINTFTQSELANGTTLLALAWAARGRVAAAFAMNGVTFFINAFIAVWTAVPLAFILWSQWRRGKWTWSSLLLQGGAGLAISALLAAPVIRNILANPYAGTPLDFDYIAYLISFFPDHFLIWTTVFREVCLLASIFCCGLIAAQMLRVPGSFLTAALWGAAAVWIVGVFLPFATHARMLLNLHLLRSGTTVHLLAAAAIAGLSTRWILSRNETDRLVWAPLLILLSCTAKILMPVVIPILLVRRTWPLSAGSWRTYAAPALLVPVVLFNGMRIYHALASDRAYVDRRNDWQALGEWARVHTASDALFLVPPGILRDTGMFPRTSADQEQLFEGAIVFPYFSHRQTWVFSQAGAAVMWAPAYFRTWQARMTEVRTLRNLPQRLSYAADHGIAYVVDDCTQIDPHPQATRFGRLCLFTVPGAPAP</sequence>
<evidence type="ECO:0000313" key="3">
    <source>
        <dbReference type="Proteomes" id="UP000578030"/>
    </source>
</evidence>
<keyword evidence="1" id="KW-0472">Membrane</keyword>
<dbReference type="RefSeq" id="WP_182955532.1">
    <property type="nucleotide sequence ID" value="NZ_JABEQM010000003.1"/>
</dbReference>
<reference evidence="2 3" key="1">
    <citation type="submission" date="2020-04" db="EMBL/GenBank/DDBJ databases">
        <title>Description of novel Gluconacetobacter.</title>
        <authorList>
            <person name="Sombolestani A."/>
        </authorList>
    </citation>
    <scope>NUCLEOTIDE SEQUENCE [LARGE SCALE GENOMIC DNA]</scope>
    <source>
        <strain evidence="2 3">LMG 27802</strain>
    </source>
</reference>
<feature type="transmembrane region" description="Helical" evidence="1">
    <location>
        <begin position="269"/>
        <end position="293"/>
    </location>
</feature>
<comment type="caution">
    <text evidence="2">The sequence shown here is derived from an EMBL/GenBank/DDBJ whole genome shotgun (WGS) entry which is preliminary data.</text>
</comment>
<feature type="transmembrane region" description="Helical" evidence="1">
    <location>
        <begin position="189"/>
        <end position="209"/>
    </location>
</feature>
<evidence type="ECO:0008006" key="4">
    <source>
        <dbReference type="Google" id="ProtNLM"/>
    </source>
</evidence>
<keyword evidence="1" id="KW-0812">Transmembrane</keyword>
<keyword evidence="3" id="KW-1185">Reference proteome</keyword>
<organism evidence="2 3">
    <name type="scientific">Gluconacetobacter tumulisoli</name>
    <dbReference type="NCBI Taxonomy" id="1286189"/>
    <lineage>
        <taxon>Bacteria</taxon>
        <taxon>Pseudomonadati</taxon>
        <taxon>Pseudomonadota</taxon>
        <taxon>Alphaproteobacteria</taxon>
        <taxon>Acetobacterales</taxon>
        <taxon>Acetobacteraceae</taxon>
        <taxon>Gluconacetobacter</taxon>
    </lineage>
</organism>
<feature type="transmembrane region" description="Helical" evidence="1">
    <location>
        <begin position="221"/>
        <end position="240"/>
    </location>
</feature>
<name>A0A7W4PKF4_9PROT</name>
<dbReference type="Proteomes" id="UP000578030">
    <property type="component" value="Unassembled WGS sequence"/>
</dbReference>
<feature type="transmembrane region" description="Helical" evidence="1">
    <location>
        <begin position="93"/>
        <end position="115"/>
    </location>
</feature>
<evidence type="ECO:0000256" key="1">
    <source>
        <dbReference type="SAM" id="Phobius"/>
    </source>
</evidence>
<feature type="transmembrane region" description="Helical" evidence="1">
    <location>
        <begin position="21"/>
        <end position="42"/>
    </location>
</feature>
<evidence type="ECO:0000313" key="2">
    <source>
        <dbReference type="EMBL" id="MBB2200995.1"/>
    </source>
</evidence>
<proteinExistence type="predicted"/>
<dbReference type="AlphaFoldDB" id="A0A7W4PKF4"/>
<protein>
    <recommendedName>
        <fullName evidence="4">Glycosyltransferase RgtA/B/C/D-like domain-containing protein</fullName>
    </recommendedName>
</protein>
<feature type="transmembrane region" description="Helical" evidence="1">
    <location>
        <begin position="161"/>
        <end position="183"/>
    </location>
</feature>
<accession>A0A7W4PKF4</accession>
<keyword evidence="1" id="KW-1133">Transmembrane helix</keyword>
<feature type="transmembrane region" description="Helical" evidence="1">
    <location>
        <begin position="370"/>
        <end position="391"/>
    </location>
</feature>
<feature type="transmembrane region" description="Helical" evidence="1">
    <location>
        <begin position="403"/>
        <end position="421"/>
    </location>
</feature>
<feature type="transmembrane region" description="Helical" evidence="1">
    <location>
        <begin position="340"/>
        <end position="358"/>
    </location>
</feature>
<feature type="transmembrane region" description="Helical" evidence="1">
    <location>
        <begin position="300"/>
        <end position="320"/>
    </location>
</feature>